<evidence type="ECO:0000256" key="6">
    <source>
        <dbReference type="ARBA" id="ARBA00023180"/>
    </source>
</evidence>
<dbReference type="PANTHER" id="PTHR11802:SF113">
    <property type="entry name" value="SERINE CARBOXYPEPTIDASE CTSA-4.1"/>
    <property type="match status" value="1"/>
</dbReference>
<evidence type="ECO:0000313" key="9">
    <source>
        <dbReference type="EMBL" id="CAE0671921.1"/>
    </source>
</evidence>
<dbReference type="EMBL" id="HBIV01033077">
    <property type="protein sequence ID" value="CAE0671923.1"/>
    <property type="molecule type" value="Transcribed_RNA"/>
</dbReference>
<dbReference type="PRINTS" id="PR00724">
    <property type="entry name" value="CRBOXYPTASEC"/>
</dbReference>
<dbReference type="EMBL" id="HBIV01033074">
    <property type="protein sequence ID" value="CAE0671921.1"/>
    <property type="molecule type" value="Transcribed_RNA"/>
</dbReference>
<keyword evidence="5 7" id="KW-0378">Hydrolase</keyword>
<evidence type="ECO:0000256" key="3">
    <source>
        <dbReference type="ARBA" id="ARBA00022670"/>
    </source>
</evidence>
<dbReference type="Pfam" id="PF00450">
    <property type="entry name" value="Peptidase_S10"/>
    <property type="match status" value="1"/>
</dbReference>
<keyword evidence="6" id="KW-0325">Glycoprotein</keyword>
<feature type="chain" id="PRO_5035952635" description="Carboxypeptidase" evidence="7">
    <location>
        <begin position="17"/>
        <end position="451"/>
    </location>
</feature>
<keyword evidence="3 7" id="KW-0645">Protease</keyword>
<dbReference type="PANTHER" id="PTHR11802">
    <property type="entry name" value="SERINE PROTEASE FAMILY S10 SERINE CARBOXYPEPTIDASE"/>
    <property type="match status" value="1"/>
</dbReference>
<comment type="similarity">
    <text evidence="1 7">Belongs to the peptidase S10 family.</text>
</comment>
<evidence type="ECO:0000256" key="4">
    <source>
        <dbReference type="ARBA" id="ARBA00022729"/>
    </source>
</evidence>
<dbReference type="Gene3D" id="3.40.50.1820">
    <property type="entry name" value="alpha/beta hydrolase"/>
    <property type="match status" value="1"/>
</dbReference>
<keyword evidence="2 7" id="KW-0121">Carboxypeptidase</keyword>
<evidence type="ECO:0000256" key="8">
    <source>
        <dbReference type="SAM" id="MobiDB-lite"/>
    </source>
</evidence>
<name>A0A6V3QA45_9EUKA</name>
<dbReference type="InterPro" id="IPR018202">
    <property type="entry name" value="Ser_caboxypep_ser_AS"/>
</dbReference>
<evidence type="ECO:0000313" key="10">
    <source>
        <dbReference type="EMBL" id="CAE0671923.1"/>
    </source>
</evidence>
<protein>
    <recommendedName>
        <fullName evidence="7">Carboxypeptidase</fullName>
        <ecNumber evidence="7">3.4.16.-</ecNumber>
    </recommendedName>
</protein>
<reference evidence="10" key="1">
    <citation type="submission" date="2021-01" db="EMBL/GenBank/DDBJ databases">
        <authorList>
            <person name="Corre E."/>
            <person name="Pelletier E."/>
            <person name="Niang G."/>
            <person name="Scheremetjew M."/>
            <person name="Finn R."/>
            <person name="Kale V."/>
            <person name="Holt S."/>
            <person name="Cochrane G."/>
            <person name="Meng A."/>
            <person name="Brown T."/>
            <person name="Cohen L."/>
        </authorList>
    </citation>
    <scope>NUCLEOTIDE SEQUENCE</scope>
    <source>
        <strain evidence="10">CCCM811</strain>
    </source>
</reference>
<evidence type="ECO:0000256" key="1">
    <source>
        <dbReference type="ARBA" id="ARBA00009431"/>
    </source>
</evidence>
<dbReference type="AlphaFoldDB" id="A0A6V3QA45"/>
<evidence type="ECO:0000256" key="2">
    <source>
        <dbReference type="ARBA" id="ARBA00022645"/>
    </source>
</evidence>
<dbReference type="EC" id="3.4.16.-" evidence="7"/>
<proteinExistence type="inferred from homology"/>
<evidence type="ECO:0000256" key="5">
    <source>
        <dbReference type="ARBA" id="ARBA00022801"/>
    </source>
</evidence>
<evidence type="ECO:0000256" key="7">
    <source>
        <dbReference type="RuleBase" id="RU361156"/>
    </source>
</evidence>
<feature type="region of interest" description="Disordered" evidence="8">
    <location>
        <begin position="397"/>
        <end position="419"/>
    </location>
</feature>
<feature type="signal peptide" evidence="7">
    <location>
        <begin position="1"/>
        <end position="16"/>
    </location>
</feature>
<dbReference type="InterPro" id="IPR029058">
    <property type="entry name" value="AB_hydrolase_fold"/>
</dbReference>
<dbReference type="GO" id="GO:0004185">
    <property type="term" value="F:serine-type carboxypeptidase activity"/>
    <property type="evidence" value="ECO:0007669"/>
    <property type="project" value="UniProtKB-UniRule"/>
</dbReference>
<dbReference type="Gene3D" id="1.10.287.410">
    <property type="match status" value="1"/>
</dbReference>
<dbReference type="PROSITE" id="PS00131">
    <property type="entry name" value="CARBOXYPEPT_SER_SER"/>
    <property type="match status" value="1"/>
</dbReference>
<dbReference type="SUPFAM" id="SSF53474">
    <property type="entry name" value="alpha/beta-Hydrolases"/>
    <property type="match status" value="1"/>
</dbReference>
<keyword evidence="4 7" id="KW-0732">Signal</keyword>
<feature type="compositionally biased region" description="Polar residues" evidence="8">
    <location>
        <begin position="403"/>
        <end position="419"/>
    </location>
</feature>
<dbReference type="GO" id="GO:0006508">
    <property type="term" value="P:proteolysis"/>
    <property type="evidence" value="ECO:0007669"/>
    <property type="project" value="UniProtKB-KW"/>
</dbReference>
<sequence length="451" mass="49324">MLSFIAFSLALSSCSAKSGVTFGPENVFNDAGYIPVASGTKELFYWFFESRNDPTTDPFIIWMSGGPGCSSQLAMFAENGPYHVNKKAGGELYLTLNEFSWNSNATVLWIDQPAGAGFSYGVPDFGEKGVANDMWSFLMGFYKKYPKYQGLDLHIFGESYAGHYVPATAAKIIDNIAAGMGEVNLKSIAIGNGLTAPGVQFEHYLPYAKAHNLVDKGQAAIMAAVLPVCEALTFGCNKLNGSDATNATLKWAACLNAYTFCAFGELVPVQSTGVNLYDVREKCEHPPLCYDFSDVTTYLNQPDVKQALGVKKKWSSCNRLVDMEFVYGGDWMLSFASDVAKVLDSGRRALVYVGEEDFICNWMGNDAWTRSLKWSGKEQFNIAQNTTWTSESGVTAGSYRSAKGQTSNNLEPHPSVSNHLPTPCSHFEQPRTFIGTYLSTIRVDPSGCVDL</sequence>
<organism evidence="10">
    <name type="scientific">Lotharella globosa</name>
    <dbReference type="NCBI Taxonomy" id="91324"/>
    <lineage>
        <taxon>Eukaryota</taxon>
        <taxon>Sar</taxon>
        <taxon>Rhizaria</taxon>
        <taxon>Cercozoa</taxon>
        <taxon>Chlorarachniophyceae</taxon>
        <taxon>Lotharella</taxon>
    </lineage>
</organism>
<accession>A0A6V3QA45</accession>
<dbReference type="InterPro" id="IPR001563">
    <property type="entry name" value="Peptidase_S10"/>
</dbReference>
<gene>
    <name evidence="9" type="ORF">LGLO00237_LOCUS23570</name>
    <name evidence="10" type="ORF">LGLO00237_LOCUS23572</name>
</gene>